<dbReference type="Proteomes" id="UP000005388">
    <property type="component" value="Unassembled WGS sequence"/>
</dbReference>
<dbReference type="RefSeq" id="WP_006739532.1">
    <property type="nucleotide sequence ID" value="NZ_AEUZ02000001.1"/>
</dbReference>
<evidence type="ECO:0000256" key="1">
    <source>
        <dbReference type="HAMAP-Rule" id="MF_01941"/>
    </source>
</evidence>
<dbReference type="GO" id="GO:0005886">
    <property type="term" value="C:plasma membrane"/>
    <property type="evidence" value="ECO:0007669"/>
    <property type="project" value="UniProtKB-SubCell"/>
</dbReference>
<keyword evidence="1" id="KW-0131">Cell cycle</keyword>
<feature type="compositionally biased region" description="Low complexity" evidence="2">
    <location>
        <begin position="362"/>
        <end position="372"/>
    </location>
</feature>
<accession>G5KCQ3</accession>
<dbReference type="Pfam" id="PF18708">
    <property type="entry name" value="MapZ_C2"/>
    <property type="match status" value="1"/>
</dbReference>
<keyword evidence="1" id="KW-1133">Transmembrane helix</keyword>
<feature type="domain" description="MapZ extracellular C-terminal" evidence="4">
    <location>
        <begin position="414"/>
        <end position="492"/>
    </location>
</feature>
<keyword evidence="1" id="KW-0812">Transmembrane</keyword>
<feature type="compositionally biased region" description="Basic and acidic residues" evidence="2">
    <location>
        <begin position="102"/>
        <end position="114"/>
    </location>
</feature>
<feature type="compositionally biased region" description="Basic and acidic residues" evidence="2">
    <location>
        <begin position="373"/>
        <end position="383"/>
    </location>
</feature>
<dbReference type="AlphaFoldDB" id="G5KCQ3"/>
<feature type="compositionally biased region" description="Low complexity" evidence="2">
    <location>
        <begin position="215"/>
        <end position="232"/>
    </location>
</feature>
<dbReference type="HAMAP" id="MF_01941">
    <property type="entry name" value="MapZ"/>
    <property type="match status" value="1"/>
</dbReference>
<keyword evidence="1" id="KW-1003">Cell membrane</keyword>
<dbReference type="eggNOG" id="ENOG5032TWV">
    <property type="taxonomic scope" value="Bacteria"/>
</dbReference>
<feature type="region of interest" description="Disordered" evidence="2">
    <location>
        <begin position="212"/>
        <end position="232"/>
    </location>
</feature>
<comment type="similarity">
    <text evidence="1">Belongs to the MapZ family.</text>
</comment>
<dbReference type="InterPro" id="IPR041295">
    <property type="entry name" value="MapZ_EC1"/>
</dbReference>
<comment type="caution">
    <text evidence="5">The sequence shown here is derived from an EMBL/GenBank/DDBJ whole genome shotgun (WGS) entry which is preliminary data.</text>
</comment>
<keyword evidence="1" id="KW-0132">Cell division</keyword>
<feature type="compositionally biased region" description="Low complexity" evidence="2">
    <location>
        <begin position="384"/>
        <end position="397"/>
    </location>
</feature>
<name>G5KCQ3_9STRE</name>
<feature type="domain" description="MapZ extracellular" evidence="3">
    <location>
        <begin position="224"/>
        <end position="352"/>
    </location>
</feature>
<comment type="subunit">
    <text evidence="1">Interacts with FtsZ.</text>
</comment>
<organism evidence="5 6">
    <name type="scientific">Streptococcus urinalis 2285-97</name>
    <dbReference type="NCBI Taxonomy" id="764291"/>
    <lineage>
        <taxon>Bacteria</taxon>
        <taxon>Bacillati</taxon>
        <taxon>Bacillota</taxon>
        <taxon>Bacilli</taxon>
        <taxon>Lactobacillales</taxon>
        <taxon>Streptococcaceae</taxon>
        <taxon>Streptococcus</taxon>
    </lineage>
</organism>
<dbReference type="EMBL" id="AEUZ02000001">
    <property type="protein sequence ID" value="EHJ56789.1"/>
    <property type="molecule type" value="Genomic_DNA"/>
</dbReference>
<dbReference type="GO" id="GO:0051301">
    <property type="term" value="P:cell division"/>
    <property type="evidence" value="ECO:0007669"/>
    <property type="project" value="UniProtKB-UniRule"/>
</dbReference>
<feature type="region of interest" description="Disordered" evidence="2">
    <location>
        <begin position="1"/>
        <end position="40"/>
    </location>
</feature>
<evidence type="ECO:0000256" key="2">
    <source>
        <dbReference type="SAM" id="MobiDB-lite"/>
    </source>
</evidence>
<feature type="compositionally biased region" description="Basic and acidic residues" evidence="2">
    <location>
        <begin position="1"/>
        <end position="15"/>
    </location>
</feature>
<feature type="region of interest" description="Disordered" evidence="2">
    <location>
        <begin position="357"/>
        <end position="397"/>
    </location>
</feature>
<evidence type="ECO:0000259" key="3">
    <source>
        <dbReference type="Pfam" id="PF18041"/>
    </source>
</evidence>
<keyword evidence="1" id="KW-0472">Membrane</keyword>
<dbReference type="Pfam" id="PF18041">
    <property type="entry name" value="MapZ_EC1"/>
    <property type="match status" value="1"/>
</dbReference>
<gene>
    <name evidence="1" type="primary">mapZ</name>
    <name evidence="5" type="ORF">STRUR_0489</name>
</gene>
<sequence length="502" mass="55136">MSEEKKESMTEKESQSLDFDSAKNMTVGEAVRKDSEIKAGVTEDDSILDKYIKQHRDQVSSQKFDTKISEFETLDTETLDNFIKKQREELAKTGFSSDQNEEDKQAQTDEKFESVEEVNESEEPIVIAQTDNPDLEAPIVTPVVLTETNPNETNSDSKEVKQDKAVETFGGTSASSRVDNQKKSKKKWLIAFLLLLIIAVLGLAFALQKNNQNQSSSSSDTSSKSSTTTSSDTSNIKKAVKAFNSAYDDFFTDSKQTALKNSQFDKLSDLENLLKKTKGSSSYSKLKSKFDSLTKQITAIKAVNEKFSSDAIVDGKKVSASVKSDANFDDIKSATLNTGNASLDSLLQQVVSDGKKQLEATKSSSKAEASKASSEKAKAEQEAAAKASQEQSQAQASTGITNYDASILQRQRSRVPYNESLVADKSNSAWTFNSGVLEKIIATAQSRGYISGYNFILEPVNIINGNGYYNMYKPDGTYLFSINDKTGYFVGNAKGHSDKLDY</sequence>
<comment type="function">
    <text evidence="1">Early cell division protein that marks the future cell division site and supports proper FtsZ ring positioning.</text>
</comment>
<dbReference type="STRING" id="764291.STRUR_0489"/>
<proteinExistence type="inferred from homology"/>
<comment type="subcellular location">
    <subcellularLocation>
        <location evidence="1">Cell membrane</location>
        <topology evidence="1">Single-pass membrane protein</topology>
    </subcellularLocation>
    <text evidence="1">In newborn cells, forms a ring positioned at mid-cell. Soon after cell division starts and the cells begin elongating, the ring splits into two rings that, as elongation proceeds, move along and mark the future division sites.</text>
</comment>
<feature type="transmembrane region" description="Helical" evidence="1">
    <location>
        <begin position="188"/>
        <end position="207"/>
    </location>
</feature>
<dbReference type="InterPro" id="IPR040532">
    <property type="entry name" value="MapZ_C2"/>
</dbReference>
<evidence type="ECO:0000313" key="6">
    <source>
        <dbReference type="Proteomes" id="UP000005388"/>
    </source>
</evidence>
<reference evidence="5 6" key="1">
    <citation type="journal article" date="2014" name="Int. J. Syst. Evol. Microbiol.">
        <title>Phylogenomics and the dynamic genome evolution of the genus Streptococcus.</title>
        <authorList>
            <consortium name="The Broad Institute Genome Sequencing Platform"/>
            <person name="Richards V.P."/>
            <person name="Palmer S.R."/>
            <person name="Pavinski Bitar P.D."/>
            <person name="Qin X."/>
            <person name="Weinstock G.M."/>
            <person name="Highlander S.K."/>
            <person name="Town C.D."/>
            <person name="Burne R.A."/>
            <person name="Stanhope M.J."/>
        </authorList>
    </citation>
    <scope>NUCLEOTIDE SEQUENCE [LARGE SCALE GENOMIC DNA]</scope>
    <source>
        <strain evidence="5 6">2285-97</strain>
    </source>
</reference>
<evidence type="ECO:0000259" key="4">
    <source>
        <dbReference type="Pfam" id="PF18708"/>
    </source>
</evidence>
<feature type="region of interest" description="Disordered" evidence="2">
    <location>
        <begin position="90"/>
        <end position="133"/>
    </location>
</feature>
<evidence type="ECO:0000313" key="5">
    <source>
        <dbReference type="EMBL" id="EHJ56789.1"/>
    </source>
</evidence>
<protein>
    <recommendedName>
        <fullName evidence="1">Mid-cell-anchored protein Z</fullName>
    </recommendedName>
</protein>
<dbReference type="InterPro" id="IPR030858">
    <property type="entry name" value="MapZ"/>
</dbReference>
<keyword evidence="6" id="KW-1185">Reference proteome</keyword>